<evidence type="ECO:0000256" key="5">
    <source>
        <dbReference type="ARBA" id="ARBA00022801"/>
    </source>
</evidence>
<evidence type="ECO:0000256" key="6">
    <source>
        <dbReference type="ARBA" id="ARBA00024207"/>
    </source>
</evidence>
<evidence type="ECO:0000256" key="3">
    <source>
        <dbReference type="ARBA" id="ARBA00022722"/>
    </source>
</evidence>
<proteinExistence type="inferred from homology"/>
<evidence type="ECO:0000256" key="2">
    <source>
        <dbReference type="ARBA" id="ARBA00022649"/>
    </source>
</evidence>
<comment type="similarity">
    <text evidence="6">Belongs to the HepT RNase toxin family.</text>
</comment>
<evidence type="ECO:0000313" key="7">
    <source>
        <dbReference type="EMBL" id="MYG38379.1"/>
    </source>
</evidence>
<keyword evidence="1" id="KW-0597">Phosphoprotein</keyword>
<keyword evidence="5" id="KW-0378">Hydrolase</keyword>
<dbReference type="GO" id="GO:0004540">
    <property type="term" value="F:RNA nuclease activity"/>
    <property type="evidence" value="ECO:0007669"/>
    <property type="project" value="InterPro"/>
</dbReference>
<dbReference type="InterPro" id="IPR008201">
    <property type="entry name" value="HepT-like"/>
</dbReference>
<sequence>MLRDPRAYLNNIVEAAAIAAATAGLDEGTYSRNRLVRSATEREFILIGEALKVIAQRNPRLFAAIPEGRRIIDFRNLLTHEYLNVSDRIVWGAIQTDLPILIQHCTQLLSELNQEAS</sequence>
<dbReference type="Pfam" id="PF01934">
    <property type="entry name" value="HepT-like"/>
    <property type="match status" value="1"/>
</dbReference>
<organism evidence="7">
    <name type="scientific">Synechococcus sp. SB0676_bin_10</name>
    <dbReference type="NCBI Taxonomy" id="2604869"/>
    <lineage>
        <taxon>Bacteria</taxon>
        <taxon>Bacillati</taxon>
        <taxon>Cyanobacteriota</taxon>
        <taxon>Cyanophyceae</taxon>
        <taxon>Synechococcales</taxon>
        <taxon>Synechococcaceae</taxon>
        <taxon>Synechococcus</taxon>
    </lineage>
</organism>
<gene>
    <name evidence="7" type="ORF">F4162_05190</name>
</gene>
<keyword evidence="3" id="KW-0540">Nuclease</keyword>
<keyword evidence="2" id="KW-1277">Toxin-antitoxin system</keyword>
<dbReference type="AlphaFoldDB" id="A0A6B1F6K3"/>
<comment type="caution">
    <text evidence="7">The sequence shown here is derived from an EMBL/GenBank/DDBJ whole genome shotgun (WGS) entry which is preliminary data.</text>
</comment>
<dbReference type="EMBL" id="VYDO01000170">
    <property type="protein sequence ID" value="MYG38379.1"/>
    <property type="molecule type" value="Genomic_DNA"/>
</dbReference>
<evidence type="ECO:0000256" key="1">
    <source>
        <dbReference type="ARBA" id="ARBA00022553"/>
    </source>
</evidence>
<reference evidence="7" key="1">
    <citation type="submission" date="2019-09" db="EMBL/GenBank/DDBJ databases">
        <title>Characterisation of the sponge microbiome using genome-centric metagenomics.</title>
        <authorList>
            <person name="Engelberts J.P."/>
            <person name="Robbins S.J."/>
            <person name="De Goeij J.M."/>
            <person name="Aranda M."/>
            <person name="Bell S.C."/>
            <person name="Webster N.S."/>
        </authorList>
    </citation>
    <scope>NUCLEOTIDE SEQUENCE</scope>
    <source>
        <strain evidence="7">SB0676_bin_10</strain>
    </source>
</reference>
<evidence type="ECO:0000256" key="4">
    <source>
        <dbReference type="ARBA" id="ARBA00022741"/>
    </source>
</evidence>
<accession>A0A6B1F6K3</accession>
<dbReference type="InterPro" id="IPR037038">
    <property type="entry name" value="HepT-like_sf"/>
</dbReference>
<dbReference type="GO" id="GO:0000166">
    <property type="term" value="F:nucleotide binding"/>
    <property type="evidence" value="ECO:0007669"/>
    <property type="project" value="UniProtKB-KW"/>
</dbReference>
<dbReference type="PANTHER" id="PTHR34139:SF1">
    <property type="entry name" value="RNASE MJ1380-RELATED"/>
    <property type="match status" value="1"/>
</dbReference>
<dbReference type="GO" id="GO:0110001">
    <property type="term" value="C:toxin-antitoxin complex"/>
    <property type="evidence" value="ECO:0007669"/>
    <property type="project" value="InterPro"/>
</dbReference>
<protein>
    <submittedName>
        <fullName evidence="7">DUF86 domain-containing protein</fullName>
    </submittedName>
</protein>
<dbReference type="Gene3D" id="1.20.120.580">
    <property type="entry name" value="bsu32300-like"/>
    <property type="match status" value="1"/>
</dbReference>
<keyword evidence="4" id="KW-0547">Nucleotide-binding</keyword>
<dbReference type="PANTHER" id="PTHR34139">
    <property type="entry name" value="UPF0331 PROTEIN MJ0127"/>
    <property type="match status" value="1"/>
</dbReference>
<name>A0A6B1F6K3_9SYNE</name>
<dbReference type="GO" id="GO:0016787">
    <property type="term" value="F:hydrolase activity"/>
    <property type="evidence" value="ECO:0007669"/>
    <property type="project" value="UniProtKB-KW"/>
</dbReference>
<dbReference type="InterPro" id="IPR051813">
    <property type="entry name" value="HepT_RNase_toxin"/>
</dbReference>